<proteinExistence type="predicted"/>
<keyword evidence="2" id="KW-1185">Reference proteome</keyword>
<dbReference type="Proteomes" id="UP000191285">
    <property type="component" value="Unassembled WGS sequence"/>
</dbReference>
<sequence>MYWIIGLASEASHREYIFQNLSIVPNVLQILEDRSGRLKSFGVSHLTLLLFYNNPSIRDYYLGTMFGIVKSWFQSAQEPPVENKWNANTVTMQQPSSPLEMNKTVTEQPEAPQSMDVHMRGGGAGEGICCGICAGLCCFECCECCCGDCCGDDGPPGPPGPPGGGPPGW</sequence>
<reference evidence="2" key="1">
    <citation type="journal article" date="2017" name="Nat. Microbiol.">
        <title>Global analysis of biosynthetic gene clusters reveals vast potential of secondary metabolite production in Penicillium species.</title>
        <authorList>
            <person name="Nielsen J.C."/>
            <person name="Grijseels S."/>
            <person name="Prigent S."/>
            <person name="Ji B."/>
            <person name="Dainat J."/>
            <person name="Nielsen K.F."/>
            <person name="Frisvad J.C."/>
            <person name="Workman M."/>
            <person name="Nielsen J."/>
        </authorList>
    </citation>
    <scope>NUCLEOTIDE SEQUENCE [LARGE SCALE GENOMIC DNA]</scope>
    <source>
        <strain evidence="2">IBT 24891</strain>
    </source>
</reference>
<dbReference type="EMBL" id="MLKD01000007">
    <property type="protein sequence ID" value="OQE24753.1"/>
    <property type="molecule type" value="Genomic_DNA"/>
</dbReference>
<gene>
    <name evidence="1" type="ORF">PENSTE_c007G02432</name>
</gene>
<dbReference type="OrthoDB" id="4353321at2759"/>
<evidence type="ECO:0000313" key="2">
    <source>
        <dbReference type="Proteomes" id="UP000191285"/>
    </source>
</evidence>
<organism evidence="1 2">
    <name type="scientific">Penicillium steckii</name>
    <dbReference type="NCBI Taxonomy" id="303698"/>
    <lineage>
        <taxon>Eukaryota</taxon>
        <taxon>Fungi</taxon>
        <taxon>Dikarya</taxon>
        <taxon>Ascomycota</taxon>
        <taxon>Pezizomycotina</taxon>
        <taxon>Eurotiomycetes</taxon>
        <taxon>Eurotiomycetidae</taxon>
        <taxon>Eurotiales</taxon>
        <taxon>Aspergillaceae</taxon>
        <taxon>Penicillium</taxon>
    </lineage>
</organism>
<name>A0A1V6TGN2_9EURO</name>
<comment type="caution">
    <text evidence="1">The sequence shown here is derived from an EMBL/GenBank/DDBJ whole genome shotgun (WGS) entry which is preliminary data.</text>
</comment>
<evidence type="ECO:0008006" key="3">
    <source>
        <dbReference type="Google" id="ProtNLM"/>
    </source>
</evidence>
<dbReference type="AlphaFoldDB" id="A0A1V6TGN2"/>
<protein>
    <recommendedName>
        <fullName evidence="3">Cysteine-rich transmembrane CYSTM domain-containing protein</fullName>
    </recommendedName>
</protein>
<evidence type="ECO:0000313" key="1">
    <source>
        <dbReference type="EMBL" id="OQE24753.1"/>
    </source>
</evidence>
<accession>A0A1V6TGN2</accession>